<dbReference type="Pfam" id="PF00797">
    <property type="entry name" value="Acetyltransf_2"/>
    <property type="match status" value="1"/>
</dbReference>
<evidence type="ECO:0000256" key="2">
    <source>
        <dbReference type="RuleBase" id="RU003452"/>
    </source>
</evidence>
<evidence type="ECO:0008006" key="5">
    <source>
        <dbReference type="Google" id="ProtNLM"/>
    </source>
</evidence>
<dbReference type="Gene3D" id="3.30.2140.20">
    <property type="match status" value="1"/>
</dbReference>
<proteinExistence type="inferred from homology"/>
<dbReference type="PRINTS" id="PR01543">
    <property type="entry name" value="ANATRNSFRASE"/>
</dbReference>
<dbReference type="EMBL" id="JAFFHB010000002">
    <property type="protein sequence ID" value="KAK4670592.1"/>
    <property type="molecule type" value="Genomic_DNA"/>
</dbReference>
<comment type="similarity">
    <text evidence="1 2">Belongs to the arylamine N-acetyltransferase family.</text>
</comment>
<comment type="caution">
    <text evidence="3">The sequence shown here is derived from an EMBL/GenBank/DDBJ whole genome shotgun (WGS) entry which is preliminary data.</text>
</comment>
<dbReference type="Proteomes" id="UP001326199">
    <property type="component" value="Unassembled WGS sequence"/>
</dbReference>
<name>A0ABR0HR57_9PEZI</name>
<gene>
    <name evidence="3" type="ORF">QC763_213150</name>
</gene>
<sequence>MTPSRPADDRLVGFTLRYPMMQKSRFIDPTLTMADHDNFKPNGSAYTLSQVSQYLSYVGLDESYHPSSHPVLDLDYLTTIFQAQITSFPYENLSIHYNPFHRILLDPQHLFTKLVTSPRRGRGGYCMELSIFFSHILRALGFSSIHYSGVRNRNRTNGTPQGPYNGYVHLVNILTLPNTNPAQQYILDAGFGGDGPTFPLPLTEHLIHHNTIGTQQIRYTRDWLPDQRFRDESKGALKHWIYEYRNSPEKPWNSYYAFVPEHEFTELDFENLNVYLSECERNHQTYTVLVIRFLRGGEEGEQKIKGKVMMVQGEVKQNLGGRTELVKVCRTEEERTEVLKEVFGINLTEEEKGAIRGWASELKGE</sequence>
<protein>
    <recommendedName>
        <fullName evidence="5">Arylamine N-acetyltransferase</fullName>
    </recommendedName>
</protein>
<keyword evidence="4" id="KW-1185">Reference proteome</keyword>
<evidence type="ECO:0000313" key="4">
    <source>
        <dbReference type="Proteomes" id="UP001326199"/>
    </source>
</evidence>
<dbReference type="InterPro" id="IPR038765">
    <property type="entry name" value="Papain-like_cys_pep_sf"/>
</dbReference>
<dbReference type="GeneID" id="87930700"/>
<reference evidence="3 4" key="1">
    <citation type="journal article" date="2023" name="bioRxiv">
        <title>High-quality genome assemblies of four members of thePodospora anserinaspecies complex.</title>
        <authorList>
            <person name="Ament-Velasquez S.L."/>
            <person name="Vogan A.A."/>
            <person name="Wallerman O."/>
            <person name="Hartmann F."/>
            <person name="Gautier V."/>
            <person name="Silar P."/>
            <person name="Giraud T."/>
            <person name="Johannesson H."/>
        </authorList>
    </citation>
    <scope>NUCLEOTIDE SEQUENCE [LARGE SCALE GENOMIC DNA]</scope>
    <source>
        <strain evidence="3 4">CBS 411.78</strain>
    </source>
</reference>
<dbReference type="SUPFAM" id="SSF54001">
    <property type="entry name" value="Cysteine proteinases"/>
    <property type="match status" value="1"/>
</dbReference>
<dbReference type="RefSeq" id="XP_062769262.1">
    <property type="nucleotide sequence ID" value="XM_062910357.1"/>
</dbReference>
<organism evidence="3 4">
    <name type="scientific">Podospora pseudopauciseta</name>
    <dbReference type="NCBI Taxonomy" id="2093780"/>
    <lineage>
        <taxon>Eukaryota</taxon>
        <taxon>Fungi</taxon>
        <taxon>Dikarya</taxon>
        <taxon>Ascomycota</taxon>
        <taxon>Pezizomycotina</taxon>
        <taxon>Sordariomycetes</taxon>
        <taxon>Sordariomycetidae</taxon>
        <taxon>Sordariales</taxon>
        <taxon>Podosporaceae</taxon>
        <taxon>Podospora</taxon>
    </lineage>
</organism>
<dbReference type="PANTHER" id="PTHR11786:SF0">
    <property type="entry name" value="ARYLAMINE N-ACETYLTRANSFERASE 4-RELATED"/>
    <property type="match status" value="1"/>
</dbReference>
<evidence type="ECO:0000256" key="1">
    <source>
        <dbReference type="ARBA" id="ARBA00006547"/>
    </source>
</evidence>
<keyword evidence="2" id="KW-0012">Acyltransferase</keyword>
<dbReference type="PANTHER" id="PTHR11786">
    <property type="entry name" value="N-HYDROXYARYLAMINE O-ACETYLTRANSFERASE"/>
    <property type="match status" value="1"/>
</dbReference>
<accession>A0ABR0HR57</accession>
<dbReference type="InterPro" id="IPR001447">
    <property type="entry name" value="Arylamine_N-AcTrfase"/>
</dbReference>
<keyword evidence="2" id="KW-0808">Transferase</keyword>
<evidence type="ECO:0000313" key="3">
    <source>
        <dbReference type="EMBL" id="KAK4670592.1"/>
    </source>
</evidence>
<dbReference type="InterPro" id="IPR053710">
    <property type="entry name" value="Arylamine_NAT_domain_sf"/>
</dbReference>